<evidence type="ECO:0000256" key="2">
    <source>
        <dbReference type="SAM" id="Phobius"/>
    </source>
</evidence>
<keyword evidence="2" id="KW-0812">Transmembrane</keyword>
<keyword evidence="2" id="KW-0472">Membrane</keyword>
<protein>
    <recommendedName>
        <fullName evidence="5">WW domain-containing protein</fullName>
    </recommendedName>
</protein>
<feature type="transmembrane region" description="Helical" evidence="2">
    <location>
        <begin position="672"/>
        <end position="695"/>
    </location>
</feature>
<dbReference type="OrthoDB" id="2657661at2759"/>
<evidence type="ECO:0000313" key="3">
    <source>
        <dbReference type="EMBL" id="KAH8101122.1"/>
    </source>
</evidence>
<dbReference type="EMBL" id="JAEVFJ010000013">
    <property type="protein sequence ID" value="KAH8101122.1"/>
    <property type="molecule type" value="Genomic_DNA"/>
</dbReference>
<evidence type="ECO:0000313" key="4">
    <source>
        <dbReference type="Proteomes" id="UP000813824"/>
    </source>
</evidence>
<feature type="region of interest" description="Disordered" evidence="1">
    <location>
        <begin position="156"/>
        <end position="209"/>
    </location>
</feature>
<dbReference type="AlphaFoldDB" id="A0A8K0UQ85"/>
<feature type="transmembrane region" description="Helical" evidence="2">
    <location>
        <begin position="638"/>
        <end position="660"/>
    </location>
</feature>
<comment type="caution">
    <text evidence="3">The sequence shown here is derived from an EMBL/GenBank/DDBJ whole genome shotgun (WGS) entry which is preliminary data.</text>
</comment>
<accession>A0A8K0UQ85</accession>
<dbReference type="Proteomes" id="UP000813824">
    <property type="component" value="Unassembled WGS sequence"/>
</dbReference>
<proteinExistence type="predicted"/>
<keyword evidence="4" id="KW-1185">Reference proteome</keyword>
<keyword evidence="2" id="KW-1133">Transmembrane helix</keyword>
<sequence length="744" mass="84815">MPSTLTLTGQLRDLLRHLYQLTNPRSILRRLLHVWTILKLRFSRKRGGGGGMGYGEIRNEEDAVDSGAKKLQGTLMFAASRAHGLVGRSISPSSRDEFVDAPSRPLSFQDPIPGPQQTSFHGPSRPQSMLHYNHNNTQGNLLTPYSHGTPTASIYSHDHRGRSPEPTHAPVSYGRTAQRRSRSPHVSTGIATRRSPSKGSSLRSHRRHSRVSIVNAAHHSEHVEESPLRASSILPPSTEYSINVRSSTNSGNTPTQLPTPLNISLIPYHTIERYDRGIILPKQPDDYECIIPKMTLHFPRQGIPRGWIACSHPEGALYYFDESRRIYTEADIIRPGIHQEVEECVKQLKRTIDSERFDLPPNSSLVIEPSRMDVGDDYYYYYVDHDNRTLFWLEDYELRVHELDGMPFFTQLRHELEVYYWAHVFSLLQRSTSPSSTVLYSVDDLQKMLSCAKHAKRAGETDYATAIIARLHKTFAHPRFLNYHGELGARLERDQSVHGTSKYPRSTLIRLLAPMLFNAPYVHLHTLERIYVDGTMCHLPWAIFIEKLKDEWQEFTLFATVLLNANVAFLAIPSVDLGPDVRSPPQIISYISVIAGVGCIIIGLLLVRQYRVKPRDTVDEAAKFLHSKTHPTRGVETLAILYSLPYALLMWSMVTFLAAFSYECFIVQDLVAIWTTAGAWIVICLLIIWCIYSAWESKDDVWYKRTMSLYKEKIHKFHEHSRTLIHQHFSFLFPSSTLANGPTV</sequence>
<name>A0A8K0UQ85_9AGAR</name>
<organism evidence="3 4">
    <name type="scientific">Cristinia sonorae</name>
    <dbReference type="NCBI Taxonomy" id="1940300"/>
    <lineage>
        <taxon>Eukaryota</taxon>
        <taxon>Fungi</taxon>
        <taxon>Dikarya</taxon>
        <taxon>Basidiomycota</taxon>
        <taxon>Agaricomycotina</taxon>
        <taxon>Agaricomycetes</taxon>
        <taxon>Agaricomycetidae</taxon>
        <taxon>Agaricales</taxon>
        <taxon>Pleurotineae</taxon>
        <taxon>Stephanosporaceae</taxon>
        <taxon>Cristinia</taxon>
    </lineage>
</organism>
<gene>
    <name evidence="3" type="ORF">BXZ70DRAFT_110008</name>
</gene>
<evidence type="ECO:0000256" key="1">
    <source>
        <dbReference type="SAM" id="MobiDB-lite"/>
    </source>
</evidence>
<reference evidence="3" key="1">
    <citation type="journal article" date="2021" name="New Phytol.">
        <title>Evolutionary innovations through gain and loss of genes in the ectomycorrhizal Boletales.</title>
        <authorList>
            <person name="Wu G."/>
            <person name="Miyauchi S."/>
            <person name="Morin E."/>
            <person name="Kuo A."/>
            <person name="Drula E."/>
            <person name="Varga T."/>
            <person name="Kohler A."/>
            <person name="Feng B."/>
            <person name="Cao Y."/>
            <person name="Lipzen A."/>
            <person name="Daum C."/>
            <person name="Hundley H."/>
            <person name="Pangilinan J."/>
            <person name="Johnson J."/>
            <person name="Barry K."/>
            <person name="LaButti K."/>
            <person name="Ng V."/>
            <person name="Ahrendt S."/>
            <person name="Min B."/>
            <person name="Choi I.G."/>
            <person name="Park H."/>
            <person name="Plett J.M."/>
            <person name="Magnuson J."/>
            <person name="Spatafora J.W."/>
            <person name="Nagy L.G."/>
            <person name="Henrissat B."/>
            <person name="Grigoriev I.V."/>
            <person name="Yang Z.L."/>
            <person name="Xu J."/>
            <person name="Martin F.M."/>
        </authorList>
    </citation>
    <scope>NUCLEOTIDE SEQUENCE</scope>
    <source>
        <strain evidence="3">KKN 215</strain>
    </source>
</reference>
<feature type="transmembrane region" description="Helical" evidence="2">
    <location>
        <begin position="587"/>
        <end position="607"/>
    </location>
</feature>
<evidence type="ECO:0008006" key="5">
    <source>
        <dbReference type="Google" id="ProtNLM"/>
    </source>
</evidence>
<feature type="compositionally biased region" description="Basic and acidic residues" evidence="1">
    <location>
        <begin position="156"/>
        <end position="165"/>
    </location>
</feature>